<dbReference type="Proteomes" id="UP001528411">
    <property type="component" value="Unassembled WGS sequence"/>
</dbReference>
<feature type="signal peptide" evidence="2">
    <location>
        <begin position="1"/>
        <end position="19"/>
    </location>
</feature>
<dbReference type="EMBL" id="JAQOMS010000002">
    <property type="protein sequence ID" value="MDC2889556.1"/>
    <property type="molecule type" value="Genomic_DNA"/>
</dbReference>
<dbReference type="PROSITE" id="PS51352">
    <property type="entry name" value="THIOREDOXIN_2"/>
    <property type="match status" value="1"/>
</dbReference>
<accession>A0ABT5FDY6</accession>
<dbReference type="InterPro" id="IPR017937">
    <property type="entry name" value="Thioredoxin_CS"/>
</dbReference>
<comment type="caution">
    <text evidence="4">The sequence shown here is derived from an EMBL/GenBank/DDBJ whole genome shotgun (WGS) entry which is preliminary data.</text>
</comment>
<keyword evidence="5" id="KW-1185">Reference proteome</keyword>
<feature type="domain" description="Thioredoxin" evidence="3">
    <location>
        <begin position="27"/>
        <end position="170"/>
    </location>
</feature>
<keyword evidence="1" id="KW-0676">Redox-active center</keyword>
<protein>
    <submittedName>
        <fullName evidence="4">TlpA disulfide reductase family protein</fullName>
    </submittedName>
</protein>
<dbReference type="PANTHER" id="PTHR42852">
    <property type="entry name" value="THIOL:DISULFIDE INTERCHANGE PROTEIN DSBE"/>
    <property type="match status" value="1"/>
</dbReference>
<dbReference type="InterPro" id="IPR013766">
    <property type="entry name" value="Thioredoxin_domain"/>
</dbReference>
<feature type="chain" id="PRO_5046114980" evidence="2">
    <location>
        <begin position="20"/>
        <end position="176"/>
    </location>
</feature>
<dbReference type="InterPro" id="IPR050553">
    <property type="entry name" value="Thioredoxin_ResA/DsbE_sf"/>
</dbReference>
<evidence type="ECO:0000313" key="5">
    <source>
        <dbReference type="Proteomes" id="UP001528411"/>
    </source>
</evidence>
<evidence type="ECO:0000256" key="1">
    <source>
        <dbReference type="ARBA" id="ARBA00023284"/>
    </source>
</evidence>
<reference evidence="4 5" key="1">
    <citation type="submission" date="2023-01" db="EMBL/GenBank/DDBJ databases">
        <title>Psychrosphaera sp. nov., isolated from marine algae.</title>
        <authorList>
            <person name="Bayburt H."/>
            <person name="Choi B.J."/>
            <person name="Kim J.M."/>
            <person name="Choi D.G."/>
            <person name="Jeon C.O."/>
        </authorList>
    </citation>
    <scope>NUCLEOTIDE SEQUENCE [LARGE SCALE GENOMIC DNA]</scope>
    <source>
        <strain evidence="4 5">G1-22</strain>
    </source>
</reference>
<evidence type="ECO:0000256" key="2">
    <source>
        <dbReference type="SAM" id="SignalP"/>
    </source>
</evidence>
<organism evidence="4 5">
    <name type="scientific">Psychrosphaera algicola</name>
    <dbReference type="NCBI Taxonomy" id="3023714"/>
    <lineage>
        <taxon>Bacteria</taxon>
        <taxon>Pseudomonadati</taxon>
        <taxon>Pseudomonadota</taxon>
        <taxon>Gammaproteobacteria</taxon>
        <taxon>Alteromonadales</taxon>
        <taxon>Pseudoalteromonadaceae</taxon>
        <taxon>Psychrosphaera</taxon>
    </lineage>
</organism>
<dbReference type="PROSITE" id="PS00194">
    <property type="entry name" value="THIOREDOXIN_1"/>
    <property type="match status" value="1"/>
</dbReference>
<evidence type="ECO:0000259" key="3">
    <source>
        <dbReference type="PROSITE" id="PS51352"/>
    </source>
</evidence>
<sequence>MKHIILTTLLLICCFSLYADEPELDEDGNPIILPDLASPWSLSNGQGLEVDSEDLKGKPYVLHFWATWCPYCKKLQSGLDVISKGYVDKGIPTYAVSFWENPRAKPVKEMKSRGLTLPVLIEGDAVAKQFSVMGTPTTIFINGEGEIVYVHMLSNPNDPQIRVAYESLLKSMATDD</sequence>
<proteinExistence type="predicted"/>
<dbReference type="PANTHER" id="PTHR42852:SF13">
    <property type="entry name" value="PROTEIN DIPZ"/>
    <property type="match status" value="1"/>
</dbReference>
<keyword evidence="2" id="KW-0732">Signal</keyword>
<evidence type="ECO:0000313" key="4">
    <source>
        <dbReference type="EMBL" id="MDC2889556.1"/>
    </source>
</evidence>
<dbReference type="Gene3D" id="3.40.30.10">
    <property type="entry name" value="Glutaredoxin"/>
    <property type="match status" value="1"/>
</dbReference>
<dbReference type="InterPro" id="IPR000866">
    <property type="entry name" value="AhpC/TSA"/>
</dbReference>
<dbReference type="InterPro" id="IPR036249">
    <property type="entry name" value="Thioredoxin-like_sf"/>
</dbReference>
<dbReference type="RefSeq" id="WP_272180971.1">
    <property type="nucleotide sequence ID" value="NZ_JAQOMS010000002.1"/>
</dbReference>
<gene>
    <name evidence="4" type="ORF">PN838_13200</name>
</gene>
<name>A0ABT5FDY6_9GAMM</name>
<dbReference type="SUPFAM" id="SSF52833">
    <property type="entry name" value="Thioredoxin-like"/>
    <property type="match status" value="1"/>
</dbReference>
<dbReference type="CDD" id="cd02966">
    <property type="entry name" value="TlpA_like_family"/>
    <property type="match status" value="1"/>
</dbReference>
<dbReference type="Pfam" id="PF00578">
    <property type="entry name" value="AhpC-TSA"/>
    <property type="match status" value="1"/>
</dbReference>